<evidence type="ECO:0000313" key="3">
    <source>
        <dbReference type="Proteomes" id="UP001241110"/>
    </source>
</evidence>
<dbReference type="Pfam" id="PF09346">
    <property type="entry name" value="SMI1_KNR4"/>
    <property type="match status" value="1"/>
</dbReference>
<protein>
    <submittedName>
        <fullName evidence="2">SMI1/KNR4 family protein</fullName>
    </submittedName>
</protein>
<name>A0AAE3QU44_9BACT</name>
<comment type="caution">
    <text evidence="2">The sequence shown here is derived from an EMBL/GenBank/DDBJ whole genome shotgun (WGS) entry which is preliminary data.</text>
</comment>
<feature type="domain" description="Knr4/Smi1-like" evidence="1">
    <location>
        <begin position="20"/>
        <end position="138"/>
    </location>
</feature>
<sequence length="140" mass="16352">MKLVYLEKFYEQTKDLYCIPCSQDEITKLEESVGSPLPDAYKEFLLLMGKGAHGFMTGSDVFYHLLFDLTEGAHELLIEDKSPLILPEKAFVFWMHQGYQFLFFNLNEGPDPKVYYYLEGKKITNFEDKGVFSEYISQFI</sequence>
<dbReference type="Gene3D" id="3.40.1580.10">
    <property type="entry name" value="SMI1/KNR4-like"/>
    <property type="match status" value="1"/>
</dbReference>
<dbReference type="RefSeq" id="WP_313988153.1">
    <property type="nucleotide sequence ID" value="NZ_JASJOS010000020.1"/>
</dbReference>
<dbReference type="InterPro" id="IPR018958">
    <property type="entry name" value="Knr4/Smi1-like_dom"/>
</dbReference>
<gene>
    <name evidence="2" type="ORF">QNI16_33755</name>
</gene>
<accession>A0AAE3QU44</accession>
<organism evidence="2 3">
    <name type="scientific">Xanthocytophaga flava</name>
    <dbReference type="NCBI Taxonomy" id="3048013"/>
    <lineage>
        <taxon>Bacteria</taxon>
        <taxon>Pseudomonadati</taxon>
        <taxon>Bacteroidota</taxon>
        <taxon>Cytophagia</taxon>
        <taxon>Cytophagales</taxon>
        <taxon>Rhodocytophagaceae</taxon>
        <taxon>Xanthocytophaga</taxon>
    </lineage>
</organism>
<dbReference type="EMBL" id="JASJOS010000020">
    <property type="protein sequence ID" value="MDJ1485505.1"/>
    <property type="molecule type" value="Genomic_DNA"/>
</dbReference>
<dbReference type="Proteomes" id="UP001241110">
    <property type="component" value="Unassembled WGS sequence"/>
</dbReference>
<evidence type="ECO:0000313" key="2">
    <source>
        <dbReference type="EMBL" id="MDJ1485505.1"/>
    </source>
</evidence>
<dbReference type="SMART" id="SM00860">
    <property type="entry name" value="SMI1_KNR4"/>
    <property type="match status" value="1"/>
</dbReference>
<dbReference type="SUPFAM" id="SSF160631">
    <property type="entry name" value="SMI1/KNR4-like"/>
    <property type="match status" value="1"/>
</dbReference>
<evidence type="ECO:0000259" key="1">
    <source>
        <dbReference type="SMART" id="SM00860"/>
    </source>
</evidence>
<proteinExistence type="predicted"/>
<reference evidence="2" key="1">
    <citation type="submission" date="2023-05" db="EMBL/GenBank/DDBJ databases">
        <authorList>
            <person name="Zhang X."/>
        </authorList>
    </citation>
    <scope>NUCLEOTIDE SEQUENCE</scope>
    <source>
        <strain evidence="2">YF14B1</strain>
    </source>
</reference>
<dbReference type="AlphaFoldDB" id="A0AAE3QU44"/>
<dbReference type="InterPro" id="IPR037883">
    <property type="entry name" value="Knr4/Smi1-like_sf"/>
</dbReference>